<evidence type="ECO:0000313" key="5">
    <source>
        <dbReference type="Proteomes" id="UP000284842"/>
    </source>
</evidence>
<name>A0A409YDY1_9AGAR</name>
<feature type="domain" description="Reverse transcriptase" evidence="3">
    <location>
        <begin position="692"/>
        <end position="980"/>
    </location>
</feature>
<evidence type="ECO:0000256" key="1">
    <source>
        <dbReference type="SAM" id="Coils"/>
    </source>
</evidence>
<dbReference type="InterPro" id="IPR005135">
    <property type="entry name" value="Endo/exonuclease/phosphatase"/>
</dbReference>
<comment type="caution">
    <text evidence="4">The sequence shown here is derived from an EMBL/GenBank/DDBJ whole genome shotgun (WGS) entry which is preliminary data.</text>
</comment>
<gene>
    <name evidence="4" type="ORF">CVT24_006120</name>
</gene>
<feature type="compositionally biased region" description="Basic residues" evidence="2">
    <location>
        <begin position="89"/>
        <end position="106"/>
    </location>
</feature>
<dbReference type="InterPro" id="IPR043502">
    <property type="entry name" value="DNA/RNA_pol_sf"/>
</dbReference>
<evidence type="ECO:0000259" key="3">
    <source>
        <dbReference type="PROSITE" id="PS50878"/>
    </source>
</evidence>
<dbReference type="Pfam" id="PF00078">
    <property type="entry name" value="RVT_1"/>
    <property type="match status" value="1"/>
</dbReference>
<dbReference type="OrthoDB" id="3047174at2759"/>
<dbReference type="Proteomes" id="UP000284842">
    <property type="component" value="Unassembled WGS sequence"/>
</dbReference>
<dbReference type="GO" id="GO:0003824">
    <property type="term" value="F:catalytic activity"/>
    <property type="evidence" value="ECO:0007669"/>
    <property type="project" value="InterPro"/>
</dbReference>
<feature type="region of interest" description="Disordered" evidence="2">
    <location>
        <begin position="1512"/>
        <end position="1536"/>
    </location>
</feature>
<dbReference type="Pfam" id="PF03372">
    <property type="entry name" value="Exo_endo_phos"/>
    <property type="match status" value="1"/>
</dbReference>
<dbReference type="STRING" id="181874.A0A409YDY1"/>
<feature type="compositionally biased region" description="Low complexity" evidence="2">
    <location>
        <begin position="79"/>
        <end position="88"/>
    </location>
</feature>
<evidence type="ECO:0000256" key="2">
    <source>
        <dbReference type="SAM" id="MobiDB-lite"/>
    </source>
</evidence>
<keyword evidence="5" id="KW-1185">Reference proteome</keyword>
<dbReference type="Gene3D" id="3.60.10.10">
    <property type="entry name" value="Endonuclease/exonuclease/phosphatase"/>
    <property type="match status" value="1"/>
</dbReference>
<dbReference type="SUPFAM" id="SSF56672">
    <property type="entry name" value="DNA/RNA polymerases"/>
    <property type="match status" value="1"/>
</dbReference>
<accession>A0A409YDY1</accession>
<organism evidence="4 5">
    <name type="scientific">Panaeolus cyanescens</name>
    <dbReference type="NCBI Taxonomy" id="181874"/>
    <lineage>
        <taxon>Eukaryota</taxon>
        <taxon>Fungi</taxon>
        <taxon>Dikarya</taxon>
        <taxon>Basidiomycota</taxon>
        <taxon>Agaricomycotina</taxon>
        <taxon>Agaricomycetes</taxon>
        <taxon>Agaricomycetidae</taxon>
        <taxon>Agaricales</taxon>
        <taxon>Agaricineae</taxon>
        <taxon>Galeropsidaceae</taxon>
        <taxon>Panaeolus</taxon>
    </lineage>
</organism>
<protein>
    <recommendedName>
        <fullName evidence="3">Reverse transcriptase domain-containing protein</fullName>
    </recommendedName>
</protein>
<proteinExistence type="predicted"/>
<dbReference type="InParanoid" id="A0A409YDY1"/>
<dbReference type="InterPro" id="IPR000477">
    <property type="entry name" value="RT_dom"/>
</dbReference>
<dbReference type="PROSITE" id="PS50878">
    <property type="entry name" value="RT_POL"/>
    <property type="match status" value="1"/>
</dbReference>
<evidence type="ECO:0000313" key="4">
    <source>
        <dbReference type="EMBL" id="PPR01210.1"/>
    </source>
</evidence>
<dbReference type="CDD" id="cd01650">
    <property type="entry name" value="RT_nLTR_like"/>
    <property type="match status" value="1"/>
</dbReference>
<keyword evidence="1" id="KW-0175">Coiled coil</keyword>
<dbReference type="InterPro" id="IPR036691">
    <property type="entry name" value="Endo/exonu/phosph_ase_sf"/>
</dbReference>
<feature type="region of interest" description="Disordered" evidence="2">
    <location>
        <begin position="68"/>
        <end position="106"/>
    </location>
</feature>
<feature type="coiled-coil region" evidence="1">
    <location>
        <begin position="424"/>
        <end position="475"/>
    </location>
</feature>
<sequence length="1775" mass="202936">MVVHPLDSVILSTATNTQTNVFSRTDYGTGNGTHLADIREGGAPSAGPALDEDFGEFGSRLQTVDQTETDPVAQQPDSVGGQYQQQQRVKQHRVKHRKRKKHGKKTKAHLKICSLNINGGGSEATRSKWDHINQIVRENNISITVVQETHLTPDRLESILQRYKRLHIIHTYDQDQTNSKGVAFVINKYTTRWKEARATEVEPGRAMILSLPWREEEIIHILGIYAPNPVSEQIDFWEKLKNKILSDPEIPNPDFMIGDFNMVENKLDRLPPHADDRRILEQFHTLKDELNLSDTWRAENPTERKFTYLQKSTGSQSRIDRIYTNMGLNYLCDEWTFTHTGIPNCDHKLIGLKVEIPHAPFIGQGRWAMAPFLLKDKQLINKIKSMGQQTLDAINQKKAMNTLMPYEIQSMHEDWKQNVQHTLVAASKKKLTKIDQNIRDKERELKEVLNKEEDIELAKVKAATIEAELAKLNQIKHTKIRDNVQAKFNIVSETIGKEWINANKEHKSRDIIYKLKIPSWYNTSDSPEDRNQPTDECGPSESFEPHNTQRQRTEYTTRSEDMALIVAAYHEHIQGNDITPGLDMIERQDEINTTLTIITRSLSEEAKQFLSMNITQEEIQRSINSLPCGKSPGLDGLPKELYKALLDDAESRKLPVLEENHAVIEEDDNCDTTSEDPSFDLLQYLKHLYDSIQNEGMMPQSKFAEGWMCPIYKKNDRKEIANYRPITVLNTDYKIFTRALTSKLGSVANNIIHPDQAGFMVGRRIENHTDLIHLLTNLCTIKEENGAIICLDQEKAYDRIRHDFLWATLQRFNFPNSFIETVKSLYQYAETSVMINGVLSPAYKVTRGVRQGDPLSCLLFNLAIESLAEALRQSNLKGLQIDDRERLIASLFADDTTVYLSQNDDIEGLYNILERWCSASGAKFNVTKTEIIPLGSKEYRENLIESRKINQEANPIRHDIHIAETGEPVRVLGAWVGHEIDQSAIWQKVIDDINDILRRWNKGFPTQEGRRLIVGMYIAGKTQYLARVQGMPEDIEDRIQRIINQFMWDKELDNFSPPIKNSILTDPIESGGRKVLDLKARNEAINIMKIKTYLSQDSTRPPWTRVMDEIVRMSVPKSSPAKDLESRINTFLQTWKPTIQAGSRLPKNVISMLKTALKYKLTFNPNILSDEVKSQLPIWHHIGLDKSKSPQHNREAAKCLRLRHKITKVGQMSELADLEWPTNHREKANCFCEKCVEIKTCGCLNPQNCAKNANRWINALHPKWNPRQKNPDIIENPPHITLAEPATPRTTHTKSLPAKIFRADLVTRTIDNGFTILGEHQGGISLHKPAAWAENEHETYDNNDTQSILEAEVVATCTHEYEDRVNVQVMVWIKDHDDLNRTLILEGGYISSSTGELAGIRYIAKVIPNGNIKITTKTNKISIELDDLRRKLEKDGQVIKNKELIRSTLAYLRARIGQTILQPGTCPNAGNILGAREIVDIHKIDAPENFRVTGLKLVNMTQATAYRAILEWNENQKRGPNSKTNPRTDHDGNSTRRATKIKLDIARHAVLENVGSSPTDEILWRSLRNKTISKNIRAFMWTAMHNGQKCGEYWTKMTNLEHRGQNLIWELAQELLKAAGINKRRPSLGDILSAGVPQIHKRGGATDRAKSRLYTIVITESAHLIWKLRCEWRIGRAEDPQKRHTNAEIRGKWYRALNTRLKLDCLQTNTFRYGNKSISKKLVKDTWKGTLEGENDLPDDWVRSEVLVGIRSFLGDIMDDLAQREHSINQGITET</sequence>
<dbReference type="PANTHER" id="PTHR19446">
    <property type="entry name" value="REVERSE TRANSCRIPTASES"/>
    <property type="match status" value="1"/>
</dbReference>
<dbReference type="SUPFAM" id="SSF56219">
    <property type="entry name" value="DNase I-like"/>
    <property type="match status" value="1"/>
</dbReference>
<dbReference type="CDD" id="cd09076">
    <property type="entry name" value="L1-EN"/>
    <property type="match status" value="1"/>
</dbReference>
<feature type="region of interest" description="Disordered" evidence="2">
    <location>
        <begin position="522"/>
        <end position="556"/>
    </location>
</feature>
<dbReference type="EMBL" id="NHTK01001266">
    <property type="protein sequence ID" value="PPR01210.1"/>
    <property type="molecule type" value="Genomic_DNA"/>
</dbReference>
<reference evidence="4 5" key="1">
    <citation type="journal article" date="2018" name="Evol. Lett.">
        <title>Horizontal gene cluster transfer increased hallucinogenic mushroom diversity.</title>
        <authorList>
            <person name="Reynolds H.T."/>
            <person name="Vijayakumar V."/>
            <person name="Gluck-Thaler E."/>
            <person name="Korotkin H.B."/>
            <person name="Matheny P.B."/>
            <person name="Slot J.C."/>
        </authorList>
    </citation>
    <scope>NUCLEOTIDE SEQUENCE [LARGE SCALE GENOMIC DNA]</scope>
    <source>
        <strain evidence="4 5">2629</strain>
    </source>
</reference>